<dbReference type="SMART" id="SM00382">
    <property type="entry name" value="AAA"/>
    <property type="match status" value="2"/>
</dbReference>
<keyword evidence="8 9" id="KW-0472">Membrane</keyword>
<accession>A0A3B0MPG5</accession>
<dbReference type="InterPro" id="IPR011527">
    <property type="entry name" value="ABC1_TM_dom"/>
</dbReference>
<evidence type="ECO:0000259" key="10">
    <source>
        <dbReference type="PROSITE" id="PS50893"/>
    </source>
</evidence>
<dbReference type="GO" id="GO:0016020">
    <property type="term" value="C:membrane"/>
    <property type="evidence" value="ECO:0007669"/>
    <property type="project" value="UniProtKB-SubCell"/>
</dbReference>
<keyword evidence="4 9" id="KW-0812">Transmembrane</keyword>
<feature type="transmembrane region" description="Helical" evidence="9">
    <location>
        <begin position="217"/>
        <end position="236"/>
    </location>
</feature>
<keyword evidence="3" id="KW-0813">Transport</keyword>
<keyword evidence="7 9" id="KW-1133">Transmembrane helix</keyword>
<feature type="transmembrane region" description="Helical" evidence="9">
    <location>
        <begin position="1137"/>
        <end position="1155"/>
    </location>
</feature>
<name>A0A3B0MPG5_THEAN</name>
<dbReference type="Gene3D" id="3.40.50.300">
    <property type="entry name" value="P-loop containing nucleotide triphosphate hydrolases"/>
    <property type="match status" value="2"/>
</dbReference>
<dbReference type="InterPro" id="IPR003439">
    <property type="entry name" value="ABC_transporter-like_ATP-bd"/>
</dbReference>
<dbReference type="InterPro" id="IPR017871">
    <property type="entry name" value="ABC_transporter-like_CS"/>
</dbReference>
<feature type="transmembrane region" description="Helical" evidence="9">
    <location>
        <begin position="923"/>
        <end position="944"/>
    </location>
</feature>
<feature type="domain" description="ABC transmembrane type-1" evidence="11">
    <location>
        <begin position="923"/>
        <end position="1165"/>
    </location>
</feature>
<feature type="transmembrane region" description="Helical" evidence="9">
    <location>
        <begin position="296"/>
        <end position="320"/>
    </location>
</feature>
<protein>
    <submittedName>
        <fullName evidence="12">(Subtelomeric) ABC-transporter protein family member, putative</fullName>
    </submittedName>
</protein>
<proteinExistence type="inferred from homology"/>
<dbReference type="InterPro" id="IPR027417">
    <property type="entry name" value="P-loop_NTPase"/>
</dbReference>
<dbReference type="SUPFAM" id="SSF90123">
    <property type="entry name" value="ABC transporter transmembrane region"/>
    <property type="match status" value="2"/>
</dbReference>
<dbReference type="VEuPathDB" id="PiroplasmaDB:TA12925"/>
<evidence type="ECO:0000256" key="9">
    <source>
        <dbReference type="SAM" id="Phobius"/>
    </source>
</evidence>
<feature type="domain" description="ABC transporter" evidence="10">
    <location>
        <begin position="525"/>
        <end position="762"/>
    </location>
</feature>
<evidence type="ECO:0000256" key="7">
    <source>
        <dbReference type="ARBA" id="ARBA00022989"/>
    </source>
</evidence>
<organism evidence="12">
    <name type="scientific">Theileria annulata</name>
    <dbReference type="NCBI Taxonomy" id="5874"/>
    <lineage>
        <taxon>Eukaryota</taxon>
        <taxon>Sar</taxon>
        <taxon>Alveolata</taxon>
        <taxon>Apicomplexa</taxon>
        <taxon>Aconoidasida</taxon>
        <taxon>Piroplasmida</taxon>
        <taxon>Theileriidae</taxon>
        <taxon>Theileria</taxon>
    </lineage>
</organism>
<dbReference type="GO" id="GO:0140359">
    <property type="term" value="F:ABC-type transporter activity"/>
    <property type="evidence" value="ECO:0007669"/>
    <property type="project" value="InterPro"/>
</dbReference>
<dbReference type="EMBL" id="UIVT01000002">
    <property type="protein sequence ID" value="SVP91392.1"/>
    <property type="molecule type" value="Genomic_DNA"/>
</dbReference>
<evidence type="ECO:0000256" key="8">
    <source>
        <dbReference type="ARBA" id="ARBA00023136"/>
    </source>
</evidence>
<dbReference type="InterPro" id="IPR003593">
    <property type="entry name" value="AAA+_ATPase"/>
</dbReference>
<dbReference type="InterPro" id="IPR036640">
    <property type="entry name" value="ABC1_TM_sf"/>
</dbReference>
<feature type="transmembrane region" description="Helical" evidence="9">
    <location>
        <begin position="155"/>
        <end position="176"/>
    </location>
</feature>
<comment type="similarity">
    <text evidence="2">Belongs to the ABC transporter superfamily. ABCC family. Conjugate transporter (TC 3.A.1.208) subfamily.</text>
</comment>
<evidence type="ECO:0000313" key="12">
    <source>
        <dbReference type="EMBL" id="SVP91392.1"/>
    </source>
</evidence>
<feature type="transmembrane region" description="Helical" evidence="9">
    <location>
        <begin position="1008"/>
        <end position="1037"/>
    </location>
</feature>
<dbReference type="Pfam" id="PF00005">
    <property type="entry name" value="ABC_tran"/>
    <property type="match status" value="2"/>
</dbReference>
<dbReference type="PROSITE" id="PS00211">
    <property type="entry name" value="ABC_TRANSPORTER_1"/>
    <property type="match status" value="1"/>
</dbReference>
<dbReference type="PANTHER" id="PTHR24223:SF456">
    <property type="entry name" value="MULTIDRUG RESISTANCE-ASSOCIATED PROTEIN LETHAL(2)03659"/>
    <property type="match status" value="1"/>
</dbReference>
<dbReference type="PROSITE" id="PS50929">
    <property type="entry name" value="ABC_TM1F"/>
    <property type="match status" value="1"/>
</dbReference>
<evidence type="ECO:0000256" key="5">
    <source>
        <dbReference type="ARBA" id="ARBA00022741"/>
    </source>
</evidence>
<feature type="domain" description="ABC transporter" evidence="10">
    <location>
        <begin position="1261"/>
        <end position="1555"/>
    </location>
</feature>
<evidence type="ECO:0000259" key="11">
    <source>
        <dbReference type="PROSITE" id="PS50929"/>
    </source>
</evidence>
<evidence type="ECO:0000256" key="4">
    <source>
        <dbReference type="ARBA" id="ARBA00022692"/>
    </source>
</evidence>
<feature type="transmembrane region" description="Helical" evidence="9">
    <location>
        <begin position="445"/>
        <end position="471"/>
    </location>
</feature>
<dbReference type="EMBL" id="UIVS01000002">
    <property type="protein sequence ID" value="SVP91740.1"/>
    <property type="molecule type" value="Genomic_DNA"/>
</dbReference>
<feature type="transmembrane region" description="Helical" evidence="9">
    <location>
        <begin position="326"/>
        <end position="351"/>
    </location>
</feature>
<evidence type="ECO:0000256" key="6">
    <source>
        <dbReference type="ARBA" id="ARBA00022840"/>
    </source>
</evidence>
<dbReference type="GO" id="GO:0005524">
    <property type="term" value="F:ATP binding"/>
    <property type="evidence" value="ECO:0007669"/>
    <property type="project" value="UniProtKB-KW"/>
</dbReference>
<evidence type="ECO:0000256" key="1">
    <source>
        <dbReference type="ARBA" id="ARBA00004141"/>
    </source>
</evidence>
<evidence type="ECO:0000256" key="3">
    <source>
        <dbReference type="ARBA" id="ARBA00022448"/>
    </source>
</evidence>
<feature type="transmembrane region" description="Helical" evidence="9">
    <location>
        <begin position="188"/>
        <end position="211"/>
    </location>
</feature>
<feature type="transmembrane region" description="Helical" evidence="9">
    <location>
        <begin position="412"/>
        <end position="433"/>
    </location>
</feature>
<feature type="transmembrane region" description="Helical" evidence="9">
    <location>
        <begin position="854"/>
        <end position="877"/>
    </location>
</feature>
<dbReference type="GO" id="GO:0016887">
    <property type="term" value="F:ATP hydrolysis activity"/>
    <property type="evidence" value="ECO:0007669"/>
    <property type="project" value="InterPro"/>
</dbReference>
<evidence type="ECO:0000256" key="2">
    <source>
        <dbReference type="ARBA" id="ARBA00009726"/>
    </source>
</evidence>
<reference evidence="12" key="1">
    <citation type="submission" date="2018-07" db="EMBL/GenBank/DDBJ databases">
        <authorList>
            <person name="Quirk P.G."/>
            <person name="Krulwich T.A."/>
        </authorList>
    </citation>
    <scope>NUCLEOTIDE SEQUENCE</scope>
    <source>
        <strain evidence="12">Anand</strain>
    </source>
</reference>
<dbReference type="PROSITE" id="PS50893">
    <property type="entry name" value="ABC_TRANSPORTER_2"/>
    <property type="match status" value="2"/>
</dbReference>
<dbReference type="PANTHER" id="PTHR24223">
    <property type="entry name" value="ATP-BINDING CASSETTE SUB-FAMILY C"/>
    <property type="match status" value="1"/>
</dbReference>
<dbReference type="InterPro" id="IPR050173">
    <property type="entry name" value="ABC_transporter_C-like"/>
</dbReference>
<dbReference type="Pfam" id="PF00664">
    <property type="entry name" value="ABC_membrane"/>
    <property type="match status" value="1"/>
</dbReference>
<keyword evidence="5" id="KW-0547">Nucleotide-binding</keyword>
<dbReference type="SUPFAM" id="SSF52540">
    <property type="entry name" value="P-loop containing nucleoside triphosphate hydrolases"/>
    <property type="match status" value="2"/>
</dbReference>
<dbReference type="Gene3D" id="1.20.1560.10">
    <property type="entry name" value="ABC transporter type 1, transmembrane domain"/>
    <property type="match status" value="1"/>
</dbReference>
<sequence length="1563" mass="179725">MQSVSFDSSFEICTVDDDEYSSFGEHKQGQPASVRDHLFWESRLYHKSYFNREKDNNKFKYYDSSNIFIFLLFNWVGKWCRFVSLDYVKPYKLHPLPVKDQILYWQPIFSKRVSDGIVRLESKKSKKKKKNSRPYKSILLRALFLTFFKRTFFGLFGIMAINVFSMSIAIVVNIYLRKLIKEKFDFTKCSLFVLAITSMQFIDGFCFDHLLFYMYRLVHIVHYCVSITVFQHGLCYRRSFFNNVKGANVLNVCNSVLHSCSPDSKCSENPLYCPARRFQNSDITPRMFSYEFIDSYYISLFFDSLISIIQFLTNCIYGFLLIKFYISLRIFLLSMAVVVFISSTLILEVINTIILKYIYSFKDYRITQCRDIICSFFIIVKMSMESIAHNIITETRNAELSLIVLRLFLSFANKIFFTLSVAMMFLFILNDFVDDLKKTNDMSEINAVGILTMLYILLKIIFSISLFPYGVKQMFTSIISLSRIGEFIVNCSPNFYICDNKFTGSTEMSTDLVNSAGELDKDVVVLYKNASFTWVHNRKDLESLKFQPYLKNINFQLKRGEIAIITGPQGCGKSNFIKSVLGEMTLIEGSMAVVPLHTSMPIFYASQDIWLQQGTIRSNITFGHKFDEVLYNDVLKAVELETDISSWDKGDLRVVSNYAYCLSGGQRVRMEMARAIYAYLVFSKVNKQYSRNQCTFLMCLDSPFHGLDPYVSRTVFNNLFNLRNGLLVKDDLSVIMSSSLLEIDKCIRTSGLKAFPNIPIYNIYNLTMTLYHDLMSYAEIVNDSFDKSASNITKTTKSPIDSESDPTLFSFRHLIEKACEENYDSGNRHNLTITSYNRTESTINSTSTTGFKPYMIYFSAAGAFFVFFLTLTLAATIMDNIKFIFASELADYIRERVEFKGSPYEMMNRFVDIQTHSDKSLKAISLFTICVIVVCFAGNIFLVISCVKSSRKIHEYCINSIFTNSSSVVKIKRKISQLITYLSSDIFQIDESIGYAMSTALVSLVESFIHVLTLCYLIPLSTPVIVFVVFVIIRFIFIRYVNASKNLQLSSLESTAHINSVCENAISGSEAHRCFKKEWKFMDDIIEHTDYYMRCLFLNKSVLTRSSIISKGLFSLINLVLLIPLIRFRFFEVKLQVGIYGLAISISMIVSYAFTNFMMSFGRLEVLMCSMKRFESFVPLNTKCRFEKKRNLRKEDFIIKYSKDSVDMKLNNEFKFSIFKRRIKEYKRNKSCCPSLDIILHPPKIVVLDISKFLPINHSGLEIRKLFVDASEPNSRIPNHILKDINASASASDIIGIIGRTGSGKTTLLSVIQNSASNRTGQVLLDGVDLKDIPKHVLGQIIGVLPQLPFVFKGWTIRRFLDPRKLFSDDEINEALDNCGLLEFVNRLPGNLKLDTVIIKESFNLTKTSVKNKEQVVSKKRPSTYRRSLTANDLKNYYADSGMILSSSQLRTLSFARLVLYKKFYRIILVDEPPSENCSENDGQEESLDKEIGIPIYELLKDHFCHCTTFVTAHDANALVLCTSVWVMHNGFLIRICDREDISLNESISNIIEESVRRKSLNK</sequence>
<feature type="transmembrane region" description="Helical" evidence="9">
    <location>
        <begin position="1113"/>
        <end position="1131"/>
    </location>
</feature>
<gene>
    <name evidence="12" type="ORF">TAT_000177500</name>
    <name evidence="13" type="ORF">TAV_000177700</name>
</gene>
<evidence type="ECO:0000313" key="13">
    <source>
        <dbReference type="EMBL" id="SVP91740.1"/>
    </source>
</evidence>
<keyword evidence="6" id="KW-0067">ATP-binding</keyword>
<comment type="subcellular location">
    <subcellularLocation>
        <location evidence="1">Membrane</location>
        <topology evidence="1">Multi-pass membrane protein</topology>
    </subcellularLocation>
</comment>